<evidence type="ECO:0000313" key="1">
    <source>
        <dbReference type="EMBL" id="CAI8610607.1"/>
    </source>
</evidence>
<dbReference type="AlphaFoldDB" id="A0AAV1AQ71"/>
<dbReference type="Proteomes" id="UP001157006">
    <property type="component" value="Chromosome 4"/>
</dbReference>
<sequence length="115" mass="12873">MRRTKPSSSLINFCHQPRRHSLPILRSVSLIFHFNDPHRSICAFNSLHNYAYNSSTNILAKKNQARIIKKSVNSRLTDRSLSIGVPTTSITRNSGIVIGALGHEDDDESDVGEED</sequence>
<protein>
    <submittedName>
        <fullName evidence="1">Uncharacterized protein</fullName>
    </submittedName>
</protein>
<organism evidence="1 2">
    <name type="scientific">Vicia faba</name>
    <name type="common">Broad bean</name>
    <name type="synonym">Faba vulgaris</name>
    <dbReference type="NCBI Taxonomy" id="3906"/>
    <lineage>
        <taxon>Eukaryota</taxon>
        <taxon>Viridiplantae</taxon>
        <taxon>Streptophyta</taxon>
        <taxon>Embryophyta</taxon>
        <taxon>Tracheophyta</taxon>
        <taxon>Spermatophyta</taxon>
        <taxon>Magnoliopsida</taxon>
        <taxon>eudicotyledons</taxon>
        <taxon>Gunneridae</taxon>
        <taxon>Pentapetalae</taxon>
        <taxon>rosids</taxon>
        <taxon>fabids</taxon>
        <taxon>Fabales</taxon>
        <taxon>Fabaceae</taxon>
        <taxon>Papilionoideae</taxon>
        <taxon>50 kb inversion clade</taxon>
        <taxon>NPAAA clade</taxon>
        <taxon>Hologalegina</taxon>
        <taxon>IRL clade</taxon>
        <taxon>Fabeae</taxon>
        <taxon>Vicia</taxon>
    </lineage>
</organism>
<dbReference type="EMBL" id="OX451739">
    <property type="protein sequence ID" value="CAI8610607.1"/>
    <property type="molecule type" value="Genomic_DNA"/>
</dbReference>
<keyword evidence="2" id="KW-1185">Reference proteome</keyword>
<reference evidence="1 2" key="1">
    <citation type="submission" date="2023-01" db="EMBL/GenBank/DDBJ databases">
        <authorList>
            <person name="Kreplak J."/>
        </authorList>
    </citation>
    <scope>NUCLEOTIDE SEQUENCE [LARGE SCALE GENOMIC DNA]</scope>
</reference>
<proteinExistence type="predicted"/>
<accession>A0AAV1AQ71</accession>
<gene>
    <name evidence="1" type="ORF">VFH_IV190480</name>
</gene>
<evidence type="ECO:0000313" key="2">
    <source>
        <dbReference type="Proteomes" id="UP001157006"/>
    </source>
</evidence>
<name>A0AAV1AQ71_VICFA</name>